<dbReference type="Pfam" id="PF13426">
    <property type="entry name" value="PAS_9"/>
    <property type="match status" value="1"/>
</dbReference>
<dbReference type="PRINTS" id="PR00344">
    <property type="entry name" value="BCTRLSENSOR"/>
</dbReference>
<dbReference type="SMART" id="SM00448">
    <property type="entry name" value="REC"/>
    <property type="match status" value="1"/>
</dbReference>
<comment type="catalytic activity">
    <reaction evidence="1">
        <text>ATP + protein L-histidine = ADP + protein N-phospho-L-histidine.</text>
        <dbReference type="EC" id="2.7.13.3"/>
    </reaction>
</comment>
<evidence type="ECO:0000256" key="5">
    <source>
        <dbReference type="ARBA" id="ARBA00022777"/>
    </source>
</evidence>
<evidence type="ECO:0000256" key="3">
    <source>
        <dbReference type="ARBA" id="ARBA00022553"/>
    </source>
</evidence>
<dbReference type="Gene3D" id="3.30.450.20">
    <property type="entry name" value="PAS domain"/>
    <property type="match status" value="1"/>
</dbReference>
<dbReference type="SUPFAM" id="SSF47384">
    <property type="entry name" value="Homodimeric domain of signal transducing histidine kinase"/>
    <property type="match status" value="1"/>
</dbReference>
<dbReference type="Proteomes" id="UP000445000">
    <property type="component" value="Unassembled WGS sequence"/>
</dbReference>
<keyword evidence="3 6" id="KW-0597">Phosphoprotein</keyword>
<dbReference type="PROSITE" id="PS50109">
    <property type="entry name" value="HIS_KIN"/>
    <property type="match status" value="1"/>
</dbReference>
<feature type="modified residue" description="4-aspartylphosphate" evidence="6">
    <location>
        <position position="633"/>
    </location>
</feature>
<dbReference type="SMART" id="SM00065">
    <property type="entry name" value="GAF"/>
    <property type="match status" value="1"/>
</dbReference>
<dbReference type="EMBL" id="BLJN01000005">
    <property type="protein sequence ID" value="GFE82996.1"/>
    <property type="molecule type" value="Genomic_DNA"/>
</dbReference>
<evidence type="ECO:0000313" key="13">
    <source>
        <dbReference type="Proteomes" id="UP000445000"/>
    </source>
</evidence>
<dbReference type="SUPFAM" id="SSF55781">
    <property type="entry name" value="GAF domain-like"/>
    <property type="match status" value="1"/>
</dbReference>
<feature type="domain" description="PAS" evidence="10">
    <location>
        <begin position="197"/>
        <end position="254"/>
    </location>
</feature>
<dbReference type="Pfam" id="PF00512">
    <property type="entry name" value="HisKA"/>
    <property type="match status" value="1"/>
</dbReference>
<dbReference type="NCBIfam" id="TIGR00229">
    <property type="entry name" value="sensory_box"/>
    <property type="match status" value="1"/>
</dbReference>
<dbReference type="InterPro" id="IPR004358">
    <property type="entry name" value="Sig_transdc_His_kin-like_C"/>
</dbReference>
<evidence type="ECO:0000259" key="9">
    <source>
        <dbReference type="PROSITE" id="PS50110"/>
    </source>
</evidence>
<dbReference type="Gene3D" id="3.30.450.40">
    <property type="match status" value="1"/>
</dbReference>
<dbReference type="Pfam" id="PF02518">
    <property type="entry name" value="HATPase_c"/>
    <property type="match status" value="1"/>
</dbReference>
<dbReference type="SMART" id="SM00091">
    <property type="entry name" value="PAS"/>
    <property type="match status" value="1"/>
</dbReference>
<dbReference type="SUPFAM" id="SSF55874">
    <property type="entry name" value="ATPase domain of HSP90 chaperone/DNA topoisomerase II/histidine kinase"/>
    <property type="match status" value="1"/>
</dbReference>
<dbReference type="SMART" id="SM00388">
    <property type="entry name" value="HisKA"/>
    <property type="match status" value="1"/>
</dbReference>
<protein>
    <recommendedName>
        <fullName evidence="2">histidine kinase</fullName>
        <ecNumber evidence="2">2.7.13.3</ecNumber>
    </recommendedName>
</protein>
<dbReference type="InterPro" id="IPR003594">
    <property type="entry name" value="HATPase_dom"/>
</dbReference>
<dbReference type="Gene3D" id="1.10.287.130">
    <property type="match status" value="1"/>
</dbReference>
<feature type="domain" description="Histidine kinase" evidence="8">
    <location>
        <begin position="337"/>
        <end position="561"/>
    </location>
</feature>
<evidence type="ECO:0000256" key="1">
    <source>
        <dbReference type="ARBA" id="ARBA00000085"/>
    </source>
</evidence>
<feature type="domain" description="PAC" evidence="11">
    <location>
        <begin position="272"/>
        <end position="324"/>
    </location>
</feature>
<dbReference type="Gene3D" id="3.40.50.2300">
    <property type="match status" value="1"/>
</dbReference>
<dbReference type="InterPro" id="IPR011006">
    <property type="entry name" value="CheY-like_superfamily"/>
</dbReference>
<keyword evidence="5 12" id="KW-0418">Kinase</keyword>
<dbReference type="CDD" id="cd00082">
    <property type="entry name" value="HisKA"/>
    <property type="match status" value="1"/>
</dbReference>
<dbReference type="Pfam" id="PF00072">
    <property type="entry name" value="Response_reg"/>
    <property type="match status" value="1"/>
</dbReference>
<dbReference type="PROSITE" id="PS50110">
    <property type="entry name" value="RESPONSE_REGULATORY"/>
    <property type="match status" value="1"/>
</dbReference>
<evidence type="ECO:0000259" key="10">
    <source>
        <dbReference type="PROSITE" id="PS50112"/>
    </source>
</evidence>
<dbReference type="InterPro" id="IPR000700">
    <property type="entry name" value="PAS-assoc_C"/>
</dbReference>
<evidence type="ECO:0000313" key="12">
    <source>
        <dbReference type="EMBL" id="GFE82996.1"/>
    </source>
</evidence>
<dbReference type="PROSITE" id="PS50112">
    <property type="entry name" value="PAS"/>
    <property type="match status" value="1"/>
</dbReference>
<feature type="domain" description="Response regulatory" evidence="9">
    <location>
        <begin position="583"/>
        <end position="698"/>
    </location>
</feature>
<comment type="caution">
    <text evidence="12">The sequence shown here is derived from an EMBL/GenBank/DDBJ whole genome shotgun (WGS) entry which is preliminary data.</text>
</comment>
<dbReference type="AlphaFoldDB" id="A0A829YKG9"/>
<keyword evidence="7" id="KW-0175">Coiled coil</keyword>
<dbReference type="EC" id="2.7.13.3" evidence="2"/>
<name>A0A829YKG9_9GAMM</name>
<evidence type="ECO:0000259" key="8">
    <source>
        <dbReference type="PROSITE" id="PS50109"/>
    </source>
</evidence>
<dbReference type="Gene3D" id="3.30.565.10">
    <property type="entry name" value="Histidine kinase-like ATPase, C-terminal domain"/>
    <property type="match status" value="1"/>
</dbReference>
<keyword evidence="13" id="KW-1185">Reference proteome</keyword>
<evidence type="ECO:0000259" key="11">
    <source>
        <dbReference type="PROSITE" id="PS50113"/>
    </source>
</evidence>
<organism evidence="12 13">
    <name type="scientific">Steroidobacter agaridevorans</name>
    <dbReference type="NCBI Taxonomy" id="2695856"/>
    <lineage>
        <taxon>Bacteria</taxon>
        <taxon>Pseudomonadati</taxon>
        <taxon>Pseudomonadota</taxon>
        <taxon>Gammaproteobacteria</taxon>
        <taxon>Steroidobacterales</taxon>
        <taxon>Steroidobacteraceae</taxon>
        <taxon>Steroidobacter</taxon>
    </lineage>
</organism>
<evidence type="ECO:0000256" key="6">
    <source>
        <dbReference type="PROSITE-ProRule" id="PRU00169"/>
    </source>
</evidence>
<feature type="coiled-coil region" evidence="7">
    <location>
        <begin position="173"/>
        <end position="200"/>
    </location>
</feature>
<proteinExistence type="predicted"/>
<dbReference type="SMART" id="SM00387">
    <property type="entry name" value="HATPase_c"/>
    <property type="match status" value="1"/>
</dbReference>
<evidence type="ECO:0000256" key="2">
    <source>
        <dbReference type="ARBA" id="ARBA00012438"/>
    </source>
</evidence>
<dbReference type="InterPro" id="IPR005467">
    <property type="entry name" value="His_kinase_dom"/>
</dbReference>
<dbReference type="PANTHER" id="PTHR43065">
    <property type="entry name" value="SENSOR HISTIDINE KINASE"/>
    <property type="match status" value="1"/>
</dbReference>
<keyword evidence="4" id="KW-0808">Transferase</keyword>
<dbReference type="Pfam" id="PF01590">
    <property type="entry name" value="GAF"/>
    <property type="match status" value="1"/>
</dbReference>
<dbReference type="InterPro" id="IPR003018">
    <property type="entry name" value="GAF"/>
</dbReference>
<dbReference type="InterPro" id="IPR036890">
    <property type="entry name" value="HATPase_C_sf"/>
</dbReference>
<gene>
    <name evidence="12" type="ORF">GCM10011487_49960</name>
</gene>
<reference evidence="13" key="1">
    <citation type="submission" date="2020-01" db="EMBL/GenBank/DDBJ databases">
        <title>'Steroidobacter agaridevorans' sp. nov., agar-degrading bacteria isolated from rhizosphere soils.</title>
        <authorList>
            <person name="Ikenaga M."/>
            <person name="Kataoka M."/>
            <person name="Murouchi A."/>
            <person name="Katsuragi S."/>
            <person name="Sakai M."/>
        </authorList>
    </citation>
    <scope>NUCLEOTIDE SEQUENCE [LARGE SCALE GENOMIC DNA]</scope>
    <source>
        <strain evidence="13">YU21-B</strain>
    </source>
</reference>
<dbReference type="InterPro" id="IPR035965">
    <property type="entry name" value="PAS-like_dom_sf"/>
</dbReference>
<dbReference type="SUPFAM" id="SSF55785">
    <property type="entry name" value="PYP-like sensor domain (PAS domain)"/>
    <property type="match status" value="1"/>
</dbReference>
<dbReference type="InterPro" id="IPR036097">
    <property type="entry name" value="HisK_dim/P_sf"/>
</dbReference>
<accession>A0A829YKG9</accession>
<dbReference type="InterPro" id="IPR029016">
    <property type="entry name" value="GAF-like_dom_sf"/>
</dbReference>
<dbReference type="GO" id="GO:0000155">
    <property type="term" value="F:phosphorelay sensor kinase activity"/>
    <property type="evidence" value="ECO:0007669"/>
    <property type="project" value="InterPro"/>
</dbReference>
<dbReference type="SUPFAM" id="SSF52172">
    <property type="entry name" value="CheY-like"/>
    <property type="match status" value="1"/>
</dbReference>
<evidence type="ECO:0000256" key="7">
    <source>
        <dbReference type="SAM" id="Coils"/>
    </source>
</evidence>
<dbReference type="InterPro" id="IPR003661">
    <property type="entry name" value="HisK_dim/P_dom"/>
</dbReference>
<dbReference type="InterPro" id="IPR000014">
    <property type="entry name" value="PAS"/>
</dbReference>
<evidence type="ECO:0000256" key="4">
    <source>
        <dbReference type="ARBA" id="ARBA00022679"/>
    </source>
</evidence>
<dbReference type="CDD" id="cd00130">
    <property type="entry name" value="PAS"/>
    <property type="match status" value="1"/>
</dbReference>
<sequence>MAYGAAMREVPPRTAPYEFLLALDEALRPLTDAAEITLVAARLVSQSMKVSRCAYAEVSLDQNTFDVTCDYSDGVPSLVGHYRLEEFGAEFLRLVQAGQPFIVEDAETDPRTQSELDSYRRAQIRAGMAIPLLSAGQLCSVMSVHHNRPRHWRQEEIELLQLVAGRCWEAVQRARVSRELREANERLKLEVRDLSRTERQFAQLVAGVTDCAIYMIDRKGYVSSWNPGAERIKGYTADEIIGRHFSQFYTIEDRANGLPDRSLSLVATKGKFEGEGWRMRKDGSRFWASVLIDPIHGPDGHVIGYAKITRDMTERRLMQEQLNQAQKMEAIGQLTGGVAHDFNNLLTVILGNLDMVQRRSPADDERLQRAIEHATRGAERAAALTHQLLAFARRQPLNPKPTGVNQLVTTLLELIRRTLPEAITVQSRLSAGVGQVSVDPNQMESALLNLAVNARDAMSGKGTLTISTELVNVSEDEALRLGDLLPGPHAVISVADTGIGMSAEVIARAFDPFFTTKPIGQGTGLGLSQVFGFVKQSGGTVKLQSEVGEGTTVKIYLPRVDVSAVMRLEQDGDEVPRGRSNETVLVVEDEDDVRAYSIECLQDLGFSVLHSTDGPSALRLIAAHPEIRLLFTDVGLPHMSGRELAQEVRRMRPELPVLFTTGYAQDAMFQQGKLERNAELLTKPFNRTQLAVRVRHLLDA</sequence>
<dbReference type="PROSITE" id="PS50113">
    <property type="entry name" value="PAC"/>
    <property type="match status" value="1"/>
</dbReference>
<dbReference type="InterPro" id="IPR001789">
    <property type="entry name" value="Sig_transdc_resp-reg_receiver"/>
</dbReference>
<dbReference type="PANTHER" id="PTHR43065:SF49">
    <property type="entry name" value="HISTIDINE KINASE"/>
    <property type="match status" value="1"/>
</dbReference>